<dbReference type="EMBL" id="BABT02000153">
    <property type="protein sequence ID" value="GAA98507.1"/>
    <property type="molecule type" value="Genomic_DNA"/>
</dbReference>
<accession>G7E6P7</accession>
<protein>
    <submittedName>
        <fullName evidence="1">Uncharacterized protein</fullName>
    </submittedName>
</protein>
<evidence type="ECO:0000313" key="1">
    <source>
        <dbReference type="EMBL" id="GAA98507.1"/>
    </source>
</evidence>
<organism evidence="1 2">
    <name type="scientific">Mixia osmundae (strain CBS 9802 / IAM 14324 / JCM 22182 / KY 12970)</name>
    <dbReference type="NCBI Taxonomy" id="764103"/>
    <lineage>
        <taxon>Eukaryota</taxon>
        <taxon>Fungi</taxon>
        <taxon>Dikarya</taxon>
        <taxon>Basidiomycota</taxon>
        <taxon>Pucciniomycotina</taxon>
        <taxon>Mixiomycetes</taxon>
        <taxon>Mixiales</taxon>
        <taxon>Mixiaceae</taxon>
        <taxon>Mixia</taxon>
    </lineage>
</organism>
<dbReference type="InParanoid" id="G7E6P7"/>
<reference evidence="1 2" key="1">
    <citation type="journal article" date="2011" name="J. Gen. Appl. Microbiol.">
        <title>Draft genome sequencing of the enigmatic basidiomycete Mixia osmundae.</title>
        <authorList>
            <person name="Nishida H."/>
            <person name="Nagatsuka Y."/>
            <person name="Sugiyama J."/>
        </authorList>
    </citation>
    <scope>NUCLEOTIDE SEQUENCE [LARGE SCALE GENOMIC DNA]</scope>
    <source>
        <strain evidence="2">CBS 9802 / IAM 14324 / JCM 22182 / KY 12970</strain>
    </source>
</reference>
<dbReference type="HOGENOM" id="CLU_2886307_0_0_1"/>
<evidence type="ECO:0000313" key="2">
    <source>
        <dbReference type="Proteomes" id="UP000009131"/>
    </source>
</evidence>
<proteinExistence type="predicted"/>
<gene>
    <name evidence="1" type="primary">Mo05193</name>
    <name evidence="1" type="ORF">E5Q_05193</name>
</gene>
<comment type="caution">
    <text evidence="1">The sequence shown here is derived from an EMBL/GenBank/DDBJ whole genome shotgun (WGS) entry which is preliminary data.</text>
</comment>
<name>G7E6P7_MIXOS</name>
<reference evidence="1 2" key="2">
    <citation type="journal article" date="2012" name="Open Biol.">
        <title>Characteristics of nucleosomes and linker DNA regions on the genome of the basidiomycete Mixia osmundae revealed by mono- and dinucleosome mapping.</title>
        <authorList>
            <person name="Nishida H."/>
            <person name="Kondo S."/>
            <person name="Matsumoto T."/>
            <person name="Suzuki Y."/>
            <person name="Yoshikawa H."/>
            <person name="Taylor T.D."/>
            <person name="Sugiyama J."/>
        </authorList>
    </citation>
    <scope>NUCLEOTIDE SEQUENCE [LARGE SCALE GENOMIC DNA]</scope>
    <source>
        <strain evidence="2">CBS 9802 / IAM 14324 / JCM 22182 / KY 12970</strain>
    </source>
</reference>
<dbReference type="Proteomes" id="UP000009131">
    <property type="component" value="Unassembled WGS sequence"/>
</dbReference>
<sequence length="63" mass="7746">MRYERMPSEPTKERRVPRNELAVVLYNLMRNHVKFSFRSYFLSIRSLYDGSSDDHLAFRRYRS</sequence>
<keyword evidence="2" id="KW-1185">Reference proteome</keyword>
<dbReference type="AlphaFoldDB" id="G7E6P7"/>